<reference evidence="1 2" key="1">
    <citation type="journal article" date="2018" name="Sci. Rep.">
        <title>Genomic signatures of local adaptation to the degree of environmental predictability in rotifers.</title>
        <authorList>
            <person name="Franch-Gras L."/>
            <person name="Hahn C."/>
            <person name="Garcia-Roger E.M."/>
            <person name="Carmona M.J."/>
            <person name="Serra M."/>
            <person name="Gomez A."/>
        </authorList>
    </citation>
    <scope>NUCLEOTIDE SEQUENCE [LARGE SCALE GENOMIC DNA]</scope>
    <source>
        <strain evidence="1">HYR1</strain>
    </source>
</reference>
<organism evidence="1 2">
    <name type="scientific">Brachionus plicatilis</name>
    <name type="common">Marine rotifer</name>
    <name type="synonym">Brachionus muelleri</name>
    <dbReference type="NCBI Taxonomy" id="10195"/>
    <lineage>
        <taxon>Eukaryota</taxon>
        <taxon>Metazoa</taxon>
        <taxon>Spiralia</taxon>
        <taxon>Gnathifera</taxon>
        <taxon>Rotifera</taxon>
        <taxon>Eurotatoria</taxon>
        <taxon>Monogononta</taxon>
        <taxon>Pseudotrocha</taxon>
        <taxon>Ploima</taxon>
        <taxon>Brachionidae</taxon>
        <taxon>Brachionus</taxon>
    </lineage>
</organism>
<proteinExistence type="predicted"/>
<evidence type="ECO:0000313" key="1">
    <source>
        <dbReference type="EMBL" id="RNA26698.1"/>
    </source>
</evidence>
<comment type="caution">
    <text evidence="1">The sequence shown here is derived from an EMBL/GenBank/DDBJ whole genome shotgun (WGS) entry which is preliminary data.</text>
</comment>
<evidence type="ECO:0000313" key="2">
    <source>
        <dbReference type="Proteomes" id="UP000276133"/>
    </source>
</evidence>
<sequence length="395" mass="44846">MGQSQSIAANSYLITCRVTSSLVSFPSIFKEESFPFLAGKKENLPYYDQRLKLTFFKLFHGPCFIKLSPNLDLRIMLLEFLFGLIFLGENFAFQFAVGLNKKTEIRTNDSLDSSYLSQDIVQSLDFDIENNLLMGGDKHKNIFIISIDTSIYREKTMEKDCSESVISINKTHLVAGCDKSIIFFNKSDLDKYDEILSDDFGSDQGDITIFDLENQKHLKNGNIANKILDIDALERDFVVSQCNQKCICSFEINQTNYLVEKKKLQFDKEIKVVFGGDTFLYLWILHNSSKLSFVVNEKVWGLDVFSSLIIASGHEKRGELYFSSNVVLNVYCMESLTNFSISNSSLDIDFNMNSQFSPNLLTEIESTSIYQKMTTKKSSDTLDISTESVSLGNLA</sequence>
<dbReference type="EMBL" id="REGN01002689">
    <property type="protein sequence ID" value="RNA26698.1"/>
    <property type="molecule type" value="Genomic_DNA"/>
</dbReference>
<accession>A0A3M7RTN6</accession>
<dbReference type="InterPro" id="IPR036322">
    <property type="entry name" value="WD40_repeat_dom_sf"/>
</dbReference>
<protein>
    <submittedName>
        <fullName evidence="1">Uncharacterized protein</fullName>
    </submittedName>
</protein>
<dbReference type="Proteomes" id="UP000276133">
    <property type="component" value="Unassembled WGS sequence"/>
</dbReference>
<keyword evidence="2" id="KW-1185">Reference proteome</keyword>
<dbReference type="AlphaFoldDB" id="A0A3M7RTN6"/>
<name>A0A3M7RTN6_BRAPC</name>
<dbReference type="SUPFAM" id="SSF50978">
    <property type="entry name" value="WD40 repeat-like"/>
    <property type="match status" value="1"/>
</dbReference>
<gene>
    <name evidence="1" type="ORF">BpHYR1_042299</name>
</gene>